<dbReference type="AlphaFoldDB" id="A0A2N9J564"/>
<accession>A0A2N9J564</accession>
<sequence>MMEQKDIVPVNLSKKRRGNSASKPVSDKVVVCPLVVPESIPIVQVVDKAPTLALDASLALRQAKSVATKEDMDEYGKLNTDIGLTEAMVVANSYFSCPLGGRSIDVDFPFLF</sequence>
<proteinExistence type="predicted"/>
<organism evidence="2">
    <name type="scientific">Fagus sylvatica</name>
    <name type="common">Beechnut</name>
    <dbReference type="NCBI Taxonomy" id="28930"/>
    <lineage>
        <taxon>Eukaryota</taxon>
        <taxon>Viridiplantae</taxon>
        <taxon>Streptophyta</taxon>
        <taxon>Embryophyta</taxon>
        <taxon>Tracheophyta</taxon>
        <taxon>Spermatophyta</taxon>
        <taxon>Magnoliopsida</taxon>
        <taxon>eudicotyledons</taxon>
        <taxon>Gunneridae</taxon>
        <taxon>Pentapetalae</taxon>
        <taxon>rosids</taxon>
        <taxon>fabids</taxon>
        <taxon>Fagales</taxon>
        <taxon>Fagaceae</taxon>
        <taxon>Fagus</taxon>
    </lineage>
</organism>
<feature type="region of interest" description="Disordered" evidence="1">
    <location>
        <begin position="1"/>
        <end position="25"/>
    </location>
</feature>
<gene>
    <name evidence="2" type="ORF">FSB_LOCUS59850</name>
</gene>
<reference evidence="2" key="1">
    <citation type="submission" date="2018-02" db="EMBL/GenBank/DDBJ databases">
        <authorList>
            <person name="Cohen D.B."/>
            <person name="Kent A.D."/>
        </authorList>
    </citation>
    <scope>NUCLEOTIDE SEQUENCE</scope>
</reference>
<dbReference type="EMBL" id="OIVN01006382">
    <property type="protein sequence ID" value="SPD31968.1"/>
    <property type="molecule type" value="Genomic_DNA"/>
</dbReference>
<name>A0A2N9J564_FAGSY</name>
<evidence type="ECO:0000313" key="2">
    <source>
        <dbReference type="EMBL" id="SPD31968.1"/>
    </source>
</evidence>
<evidence type="ECO:0000256" key="1">
    <source>
        <dbReference type="SAM" id="MobiDB-lite"/>
    </source>
</evidence>
<protein>
    <submittedName>
        <fullName evidence="2">Uncharacterized protein</fullName>
    </submittedName>
</protein>